<dbReference type="SUPFAM" id="SSF53613">
    <property type="entry name" value="Ribokinase-like"/>
    <property type="match status" value="1"/>
</dbReference>
<sequence>MPPLVLVLAGHDPTGGAGLIADSETIAACGGWALTVPTALTVQNGVDVRQVMPVAADAMRAMVDALEAEPIAAIKVGLVADRATLLAVVEIIRRFPGVPVVADPVLKAGGGATLTSAELHALYVERLLPCVDILTPNRFELAQLTATTPGADDTARAVTLISHGCQAVLVTGTDDPLPVRSETAAEAAYVVHTLHSPEATRQWQWQRLPGQYHGSGCTLASAIAARLAVGERLLTACEQAQAFAWQSLAKAYRPERGQYLPNRLPRLSRWPDESP</sequence>
<feature type="domain" description="Pyridoxamine kinase/Phosphomethylpyrimidine kinase" evidence="3">
    <location>
        <begin position="12"/>
        <end position="258"/>
    </location>
</feature>
<organism evidence="4 5">
    <name type="scientific">Halomonas dongshanensis</name>
    <dbReference type="NCBI Taxonomy" id="2890835"/>
    <lineage>
        <taxon>Bacteria</taxon>
        <taxon>Pseudomonadati</taxon>
        <taxon>Pseudomonadota</taxon>
        <taxon>Gammaproteobacteria</taxon>
        <taxon>Oceanospirillales</taxon>
        <taxon>Halomonadaceae</taxon>
        <taxon>Halomonas</taxon>
    </lineage>
</organism>
<proteinExistence type="predicted"/>
<protein>
    <recommendedName>
        <fullName evidence="2">hydroxymethylpyrimidine kinase</fullName>
        <ecNumber evidence="2">2.7.1.49</ecNumber>
    </recommendedName>
</protein>
<dbReference type="InterPro" id="IPR029056">
    <property type="entry name" value="Ribokinase-like"/>
</dbReference>
<evidence type="ECO:0000313" key="4">
    <source>
        <dbReference type="EMBL" id="MCS2607767.1"/>
    </source>
</evidence>
<dbReference type="CDD" id="cd01169">
    <property type="entry name" value="HMPP_kinase"/>
    <property type="match status" value="1"/>
</dbReference>
<comment type="caution">
    <text evidence="4">The sequence shown here is derived from an EMBL/GenBank/DDBJ whole genome shotgun (WGS) entry which is preliminary data.</text>
</comment>
<gene>
    <name evidence="4" type="ORF">LLY24_00340</name>
</gene>
<dbReference type="Gene3D" id="3.40.1190.20">
    <property type="match status" value="1"/>
</dbReference>
<name>A0ABT2E874_9GAMM</name>
<dbReference type="InterPro" id="IPR004399">
    <property type="entry name" value="HMP/HMP-P_kinase_dom"/>
</dbReference>
<evidence type="ECO:0000259" key="3">
    <source>
        <dbReference type="Pfam" id="PF08543"/>
    </source>
</evidence>
<keyword evidence="4" id="KW-0808">Transferase</keyword>
<dbReference type="PANTHER" id="PTHR20858:SF17">
    <property type="entry name" value="HYDROXYMETHYLPYRIMIDINE_PHOSPHOMETHYLPYRIMIDINE KINASE THI20-RELATED"/>
    <property type="match status" value="1"/>
</dbReference>
<dbReference type="Pfam" id="PF08543">
    <property type="entry name" value="Phos_pyr_kin"/>
    <property type="match status" value="1"/>
</dbReference>
<comment type="pathway">
    <text evidence="1">Cofactor biosynthesis; thiamine diphosphate biosynthesis.</text>
</comment>
<evidence type="ECO:0000256" key="1">
    <source>
        <dbReference type="ARBA" id="ARBA00004948"/>
    </source>
</evidence>
<accession>A0ABT2E874</accession>
<keyword evidence="4" id="KW-0418">Kinase</keyword>
<keyword evidence="5" id="KW-1185">Reference proteome</keyword>
<dbReference type="Proteomes" id="UP001165542">
    <property type="component" value="Unassembled WGS sequence"/>
</dbReference>
<dbReference type="InterPro" id="IPR013749">
    <property type="entry name" value="PM/HMP-P_kinase-1"/>
</dbReference>
<dbReference type="RefSeq" id="WP_259034876.1">
    <property type="nucleotide sequence ID" value="NZ_JAJISC010000001.1"/>
</dbReference>
<reference evidence="4" key="1">
    <citation type="submission" date="2021-11" db="EMBL/GenBank/DDBJ databases">
        <title>Halomonas sp., isolated from a coastal aquaculture zone in Dongshan Bay.</title>
        <authorList>
            <person name="Lin W."/>
        </authorList>
    </citation>
    <scope>NUCLEOTIDE SEQUENCE</scope>
    <source>
        <strain evidence="4">Yzlin-01</strain>
    </source>
</reference>
<dbReference type="EC" id="2.7.1.49" evidence="2"/>
<dbReference type="PANTHER" id="PTHR20858">
    <property type="entry name" value="PHOSPHOMETHYLPYRIMIDINE KINASE"/>
    <property type="match status" value="1"/>
</dbReference>
<evidence type="ECO:0000256" key="2">
    <source>
        <dbReference type="ARBA" id="ARBA00012135"/>
    </source>
</evidence>
<dbReference type="EMBL" id="JAJISC010000001">
    <property type="protein sequence ID" value="MCS2607767.1"/>
    <property type="molecule type" value="Genomic_DNA"/>
</dbReference>
<dbReference type="GO" id="GO:0016301">
    <property type="term" value="F:kinase activity"/>
    <property type="evidence" value="ECO:0007669"/>
    <property type="project" value="UniProtKB-KW"/>
</dbReference>
<evidence type="ECO:0000313" key="5">
    <source>
        <dbReference type="Proteomes" id="UP001165542"/>
    </source>
</evidence>